<dbReference type="OrthoDB" id="145547at2"/>
<accession>A0A4P6JRR5</accession>
<sequence>MQKAQTWRELLGTILSDSREKQRLSDELGVTPITLTRWISGESDPRPQNLRHLLDVLPQYREQLLDLLRDETNLRELIEPLQDNTDKAIPSEFYARVFTARASTTENLRFWSTCNLILQQAIEQLDPERLGMCIWVVRCMPPSGPFNKVRSLRESVGLGTPPWGGNLEQQAMFLGAESLAGNVVTLCRSGIIQNLDEEHNLIPASRVEYEKSVAIYPILYAGKIAGVLLVSSTQYNHFLSQRRTSLIQNYADLIALAFEPEDFYAPEQIALSIMPSHTEQKSYFAHFRQRVTDTMITAASRHQPTNYLAADQEVWQQLEAELLQIPVHEQQQ</sequence>
<name>A0A4P6JRR5_KTERU</name>
<dbReference type="InterPro" id="IPR029016">
    <property type="entry name" value="GAF-like_dom_sf"/>
</dbReference>
<reference evidence="1 2" key="1">
    <citation type="submission" date="2019-01" db="EMBL/GenBank/DDBJ databases">
        <title>Ktedonosporobacter rubrisoli SCAWS-G2.</title>
        <authorList>
            <person name="Huang Y."/>
            <person name="Yan B."/>
        </authorList>
    </citation>
    <scope>NUCLEOTIDE SEQUENCE [LARGE SCALE GENOMIC DNA]</scope>
    <source>
        <strain evidence="1 2">SCAWS-G2</strain>
    </source>
</reference>
<dbReference type="RefSeq" id="WP_129888953.1">
    <property type="nucleotide sequence ID" value="NZ_CP035758.1"/>
</dbReference>
<keyword evidence="2" id="KW-1185">Reference proteome</keyword>
<organism evidence="1 2">
    <name type="scientific">Ktedonosporobacter rubrisoli</name>
    <dbReference type="NCBI Taxonomy" id="2509675"/>
    <lineage>
        <taxon>Bacteria</taxon>
        <taxon>Bacillati</taxon>
        <taxon>Chloroflexota</taxon>
        <taxon>Ktedonobacteria</taxon>
        <taxon>Ktedonobacterales</taxon>
        <taxon>Ktedonosporobacteraceae</taxon>
        <taxon>Ktedonosporobacter</taxon>
    </lineage>
</organism>
<dbReference type="EMBL" id="CP035758">
    <property type="protein sequence ID" value="QBD77900.1"/>
    <property type="molecule type" value="Genomic_DNA"/>
</dbReference>
<dbReference type="Proteomes" id="UP000290365">
    <property type="component" value="Chromosome"/>
</dbReference>
<dbReference type="Gene3D" id="3.30.450.40">
    <property type="match status" value="1"/>
</dbReference>
<evidence type="ECO:0000313" key="1">
    <source>
        <dbReference type="EMBL" id="QBD77900.1"/>
    </source>
</evidence>
<evidence type="ECO:0008006" key="3">
    <source>
        <dbReference type="Google" id="ProtNLM"/>
    </source>
</evidence>
<evidence type="ECO:0000313" key="2">
    <source>
        <dbReference type="Proteomes" id="UP000290365"/>
    </source>
</evidence>
<dbReference type="AlphaFoldDB" id="A0A4P6JRR5"/>
<dbReference type="SUPFAM" id="SSF55781">
    <property type="entry name" value="GAF domain-like"/>
    <property type="match status" value="1"/>
</dbReference>
<gene>
    <name evidence="1" type="ORF">EPA93_18630</name>
</gene>
<protein>
    <recommendedName>
        <fullName evidence="3">GAF domain-containing protein</fullName>
    </recommendedName>
</protein>
<proteinExistence type="predicted"/>
<dbReference type="KEGG" id="kbs:EPA93_18630"/>